<accession>A0A8S9WNG4</accession>
<dbReference type="Gene3D" id="3.30.160.60">
    <property type="entry name" value="Classic Zinc Finger"/>
    <property type="match status" value="1"/>
</dbReference>
<dbReference type="SMART" id="SM00355">
    <property type="entry name" value="ZnF_C2H2"/>
    <property type="match status" value="2"/>
</dbReference>
<evidence type="ECO:0000313" key="4">
    <source>
        <dbReference type="Proteomes" id="UP000466442"/>
    </source>
</evidence>
<evidence type="ECO:0000256" key="1">
    <source>
        <dbReference type="PROSITE-ProRule" id="PRU00042"/>
    </source>
</evidence>
<keyword evidence="4" id="KW-1185">Reference proteome</keyword>
<proteinExistence type="predicted"/>
<keyword evidence="1" id="KW-0862">Zinc</keyword>
<sequence>MQESTFRQLSEIQEESTCVQIAVEVTSSGVICSPIEDPRRIHECPRCGRRYLQRSHMLAHKRLECGKEPTFACPHCSHRAFQKSNLKKHLIRKHYFEYMNQKGPY</sequence>
<comment type="caution">
    <text evidence="3">The sequence shown here is derived from an EMBL/GenBank/DDBJ whole genome shotgun (WGS) entry which is preliminary data.</text>
</comment>
<dbReference type="InterPro" id="IPR036236">
    <property type="entry name" value="Znf_C2H2_sf"/>
</dbReference>
<dbReference type="OrthoDB" id="10004641at2759"/>
<dbReference type="SUPFAM" id="SSF57667">
    <property type="entry name" value="beta-beta-alpha zinc fingers"/>
    <property type="match status" value="1"/>
</dbReference>
<name>A0A8S9WNG4_APOLU</name>
<reference evidence="3" key="1">
    <citation type="journal article" date="2021" name="Mol. Ecol. Resour.">
        <title>Apolygus lucorum genome provides insights into omnivorousness and mesophyll feeding.</title>
        <authorList>
            <person name="Liu Y."/>
            <person name="Liu H."/>
            <person name="Wang H."/>
            <person name="Huang T."/>
            <person name="Liu B."/>
            <person name="Yang B."/>
            <person name="Yin L."/>
            <person name="Li B."/>
            <person name="Zhang Y."/>
            <person name="Zhang S."/>
            <person name="Jiang F."/>
            <person name="Zhang X."/>
            <person name="Ren Y."/>
            <person name="Wang B."/>
            <person name="Wang S."/>
            <person name="Lu Y."/>
            <person name="Wu K."/>
            <person name="Fan W."/>
            <person name="Wang G."/>
        </authorList>
    </citation>
    <scope>NUCLEOTIDE SEQUENCE</scope>
    <source>
        <strain evidence="3">12Hb</strain>
    </source>
</reference>
<keyword evidence="1" id="KW-0863">Zinc-finger</keyword>
<protein>
    <recommendedName>
        <fullName evidence="2">C2H2-type domain-containing protein</fullName>
    </recommendedName>
</protein>
<organism evidence="3 4">
    <name type="scientific">Apolygus lucorum</name>
    <name type="common">Small green plant bug</name>
    <name type="synonym">Lygocoris lucorum</name>
    <dbReference type="NCBI Taxonomy" id="248454"/>
    <lineage>
        <taxon>Eukaryota</taxon>
        <taxon>Metazoa</taxon>
        <taxon>Ecdysozoa</taxon>
        <taxon>Arthropoda</taxon>
        <taxon>Hexapoda</taxon>
        <taxon>Insecta</taxon>
        <taxon>Pterygota</taxon>
        <taxon>Neoptera</taxon>
        <taxon>Paraneoptera</taxon>
        <taxon>Hemiptera</taxon>
        <taxon>Heteroptera</taxon>
        <taxon>Panheteroptera</taxon>
        <taxon>Cimicomorpha</taxon>
        <taxon>Miridae</taxon>
        <taxon>Mirini</taxon>
        <taxon>Apolygus</taxon>
    </lineage>
</organism>
<evidence type="ECO:0000313" key="3">
    <source>
        <dbReference type="EMBL" id="KAF6197386.1"/>
    </source>
</evidence>
<feature type="domain" description="C2H2-type" evidence="2">
    <location>
        <begin position="42"/>
        <end position="69"/>
    </location>
</feature>
<dbReference type="AlphaFoldDB" id="A0A8S9WNG4"/>
<dbReference type="PROSITE" id="PS50157">
    <property type="entry name" value="ZINC_FINGER_C2H2_2"/>
    <property type="match status" value="1"/>
</dbReference>
<evidence type="ECO:0000259" key="2">
    <source>
        <dbReference type="PROSITE" id="PS50157"/>
    </source>
</evidence>
<dbReference type="Proteomes" id="UP000466442">
    <property type="component" value="Unassembled WGS sequence"/>
</dbReference>
<keyword evidence="1" id="KW-0479">Metal-binding</keyword>
<dbReference type="EMBL" id="WIXP02000101">
    <property type="protein sequence ID" value="KAF6197386.1"/>
    <property type="molecule type" value="Genomic_DNA"/>
</dbReference>
<dbReference type="InterPro" id="IPR013087">
    <property type="entry name" value="Znf_C2H2_type"/>
</dbReference>
<dbReference type="GO" id="GO:0008270">
    <property type="term" value="F:zinc ion binding"/>
    <property type="evidence" value="ECO:0007669"/>
    <property type="project" value="UniProtKB-KW"/>
</dbReference>
<gene>
    <name evidence="3" type="ORF">GE061_020270</name>
</gene>